<feature type="transmembrane region" description="Helical" evidence="6">
    <location>
        <begin position="12"/>
        <end position="33"/>
    </location>
</feature>
<dbReference type="Proteomes" id="UP000196240">
    <property type="component" value="Unassembled WGS sequence"/>
</dbReference>
<dbReference type="Pfam" id="PF00892">
    <property type="entry name" value="EamA"/>
    <property type="match status" value="2"/>
</dbReference>
<evidence type="ECO:0000313" key="8">
    <source>
        <dbReference type="EMBL" id="SJX21546.1"/>
    </source>
</evidence>
<organism evidence="8 9">
    <name type="scientific">Acinetobacter johnsonii</name>
    <dbReference type="NCBI Taxonomy" id="40214"/>
    <lineage>
        <taxon>Bacteria</taxon>
        <taxon>Pseudomonadati</taxon>
        <taxon>Pseudomonadota</taxon>
        <taxon>Gammaproteobacteria</taxon>
        <taxon>Moraxellales</taxon>
        <taxon>Moraxellaceae</taxon>
        <taxon>Acinetobacter</taxon>
    </lineage>
</organism>
<evidence type="ECO:0000256" key="4">
    <source>
        <dbReference type="ARBA" id="ARBA00022989"/>
    </source>
</evidence>
<keyword evidence="2" id="KW-1003">Cell membrane</keyword>
<dbReference type="InterPro" id="IPR037185">
    <property type="entry name" value="EmrE-like"/>
</dbReference>
<dbReference type="GO" id="GO:0005886">
    <property type="term" value="C:plasma membrane"/>
    <property type="evidence" value="ECO:0007669"/>
    <property type="project" value="UniProtKB-SubCell"/>
</dbReference>
<evidence type="ECO:0000256" key="6">
    <source>
        <dbReference type="SAM" id="Phobius"/>
    </source>
</evidence>
<feature type="transmembrane region" description="Helical" evidence="6">
    <location>
        <begin position="268"/>
        <end position="285"/>
    </location>
</feature>
<feature type="domain" description="EamA" evidence="7">
    <location>
        <begin position="151"/>
        <end position="282"/>
    </location>
</feature>
<evidence type="ECO:0000256" key="2">
    <source>
        <dbReference type="ARBA" id="ARBA00022475"/>
    </source>
</evidence>
<feature type="transmembrane region" description="Helical" evidence="6">
    <location>
        <begin position="123"/>
        <end position="144"/>
    </location>
</feature>
<dbReference type="InterPro" id="IPR051258">
    <property type="entry name" value="Diverse_Substrate_Transporter"/>
</dbReference>
<evidence type="ECO:0000256" key="1">
    <source>
        <dbReference type="ARBA" id="ARBA00004651"/>
    </source>
</evidence>
<keyword evidence="4 6" id="KW-1133">Transmembrane helix</keyword>
<feature type="transmembrane region" description="Helical" evidence="6">
    <location>
        <begin position="156"/>
        <end position="175"/>
    </location>
</feature>
<feature type="transmembrane region" description="Helical" evidence="6">
    <location>
        <begin position="182"/>
        <end position="201"/>
    </location>
</feature>
<dbReference type="SUPFAM" id="SSF103481">
    <property type="entry name" value="Multidrug resistance efflux transporter EmrE"/>
    <property type="match status" value="2"/>
</dbReference>
<dbReference type="EMBL" id="FUUY01000003">
    <property type="protein sequence ID" value="SJX21546.1"/>
    <property type="molecule type" value="Genomic_DNA"/>
</dbReference>
<feature type="transmembrane region" description="Helical" evidence="6">
    <location>
        <begin position="213"/>
        <end position="231"/>
    </location>
</feature>
<dbReference type="PANTHER" id="PTHR42920">
    <property type="entry name" value="OS03G0707200 PROTEIN-RELATED"/>
    <property type="match status" value="1"/>
</dbReference>
<proteinExistence type="predicted"/>
<sequence length="299" mass="32204">MLNTQLGSKAPVIALILITFIWGGTFLAVKYALNFSSPMFFVGCRFACAATIIGLFSYQHLKHITRQDLWAGALIGCMVTIGYGTQTVGLQTVSSSESAFLTALYVPLVPVLLWLIFRKVPHFMIWIGALCAFMGLVLLTGNSLNSISLNFGQTLTLLGAIAIAMEIILIGYFASTVDIGRVTVIQLAVASVLAFAAMPLAGEHRIPDFSWPLLSIALGLGLASAVIQYVMNWAQRSVNPSQAAIIYAGEPVWAALFGRLAGERLAPLALLGGLLVVFGIMISEWKPKLLKSKKNVEQL</sequence>
<evidence type="ECO:0000256" key="5">
    <source>
        <dbReference type="ARBA" id="ARBA00023136"/>
    </source>
</evidence>
<dbReference type="InterPro" id="IPR000620">
    <property type="entry name" value="EamA_dom"/>
</dbReference>
<name>A0A1R7QBL5_ACIJO</name>
<accession>A0A1R7QBL5</accession>
<dbReference type="PANTHER" id="PTHR42920:SF5">
    <property type="entry name" value="EAMA DOMAIN-CONTAINING PROTEIN"/>
    <property type="match status" value="1"/>
</dbReference>
<keyword evidence="5 6" id="KW-0472">Membrane</keyword>
<gene>
    <name evidence="8" type="ORF">ACNJC6_01163</name>
</gene>
<keyword evidence="3 6" id="KW-0812">Transmembrane</keyword>
<dbReference type="AlphaFoldDB" id="A0A1R7QBL5"/>
<protein>
    <submittedName>
        <fullName evidence="8">Putative DMT superfamily transporter inner membrane protein</fullName>
    </submittedName>
</protein>
<feature type="transmembrane region" description="Helical" evidence="6">
    <location>
        <begin position="69"/>
        <end position="86"/>
    </location>
</feature>
<comment type="subcellular location">
    <subcellularLocation>
        <location evidence="1">Cell membrane</location>
        <topology evidence="1">Multi-pass membrane protein</topology>
    </subcellularLocation>
</comment>
<evidence type="ECO:0000259" key="7">
    <source>
        <dbReference type="Pfam" id="PF00892"/>
    </source>
</evidence>
<evidence type="ECO:0000313" key="9">
    <source>
        <dbReference type="Proteomes" id="UP000196240"/>
    </source>
</evidence>
<feature type="transmembrane region" description="Helical" evidence="6">
    <location>
        <begin position="98"/>
        <end position="116"/>
    </location>
</feature>
<reference evidence="8 9" key="1">
    <citation type="submission" date="2017-02" db="EMBL/GenBank/DDBJ databases">
        <authorList>
            <person name="Peterson S.W."/>
        </authorList>
    </citation>
    <scope>NUCLEOTIDE SEQUENCE [LARGE SCALE GENOMIC DNA]</scope>
    <source>
        <strain evidence="8">C6</strain>
    </source>
</reference>
<dbReference type="RefSeq" id="WP_087011813.1">
    <property type="nucleotide sequence ID" value="NZ_FUUY01000003.1"/>
</dbReference>
<feature type="domain" description="EamA" evidence="7">
    <location>
        <begin position="12"/>
        <end position="140"/>
    </location>
</feature>
<evidence type="ECO:0000256" key="3">
    <source>
        <dbReference type="ARBA" id="ARBA00022692"/>
    </source>
</evidence>
<feature type="transmembrane region" description="Helical" evidence="6">
    <location>
        <begin position="39"/>
        <end position="57"/>
    </location>
</feature>